<proteinExistence type="predicted"/>
<evidence type="ECO:0000313" key="3">
    <source>
        <dbReference type="Proteomes" id="UP000237347"/>
    </source>
</evidence>
<sequence length="197" mass="22484">MWMDRERLTQRALVIEHSRGKPINTAVNEILADEIGELKIDEKLVHTVPNSGFDHLVPYQKPSGWFVGDSSDEDEDEDMMMEDEVEADGPWAMELQPNFDNMKVDVLSIGSYWLQLQINEAYAHSAEDVLKILVEGDDSEVGSKLLFLLRNRLKIVWCALLDQASDAKKYKIEEKMMGLGPEMVAIVHRLWAVRVTP</sequence>
<organism evidence="2 3">
    <name type="scientific">Quercus suber</name>
    <name type="common">Cork oak</name>
    <dbReference type="NCBI Taxonomy" id="58331"/>
    <lineage>
        <taxon>Eukaryota</taxon>
        <taxon>Viridiplantae</taxon>
        <taxon>Streptophyta</taxon>
        <taxon>Embryophyta</taxon>
        <taxon>Tracheophyta</taxon>
        <taxon>Spermatophyta</taxon>
        <taxon>Magnoliopsida</taxon>
        <taxon>eudicotyledons</taxon>
        <taxon>Gunneridae</taxon>
        <taxon>Pentapetalae</taxon>
        <taxon>rosids</taxon>
        <taxon>fabids</taxon>
        <taxon>Fagales</taxon>
        <taxon>Fagaceae</taxon>
        <taxon>Quercus</taxon>
    </lineage>
</organism>
<dbReference type="InterPro" id="IPR041094">
    <property type="entry name" value="Brr2_helicase_PWI"/>
</dbReference>
<dbReference type="GO" id="GO:0004386">
    <property type="term" value="F:helicase activity"/>
    <property type="evidence" value="ECO:0007669"/>
    <property type="project" value="UniProtKB-KW"/>
</dbReference>
<keyword evidence="2" id="KW-0067">ATP-binding</keyword>
<keyword evidence="3" id="KW-1185">Reference proteome</keyword>
<keyword evidence="2" id="KW-0347">Helicase</keyword>
<evidence type="ECO:0000259" key="1">
    <source>
        <dbReference type="Pfam" id="PF18149"/>
    </source>
</evidence>
<gene>
    <name evidence="2" type="primary">BRR2A_1</name>
    <name evidence="2" type="ORF">CFP56_028402</name>
</gene>
<keyword evidence="2" id="KW-0547">Nucleotide-binding</keyword>
<dbReference type="EMBL" id="PKMF04000465">
    <property type="protein sequence ID" value="KAK7830230.1"/>
    <property type="molecule type" value="Genomic_DNA"/>
</dbReference>
<name>A0AAW0JV15_QUESU</name>
<reference evidence="2 3" key="1">
    <citation type="journal article" date="2018" name="Sci. Data">
        <title>The draft genome sequence of cork oak.</title>
        <authorList>
            <person name="Ramos A.M."/>
            <person name="Usie A."/>
            <person name="Barbosa P."/>
            <person name="Barros P.M."/>
            <person name="Capote T."/>
            <person name="Chaves I."/>
            <person name="Simoes F."/>
            <person name="Abreu I."/>
            <person name="Carrasquinho I."/>
            <person name="Faro C."/>
            <person name="Guimaraes J.B."/>
            <person name="Mendonca D."/>
            <person name="Nobrega F."/>
            <person name="Rodrigues L."/>
            <person name="Saibo N.J.M."/>
            <person name="Varela M.C."/>
            <person name="Egas C."/>
            <person name="Matos J."/>
            <person name="Miguel C.M."/>
            <person name="Oliveira M.M."/>
            <person name="Ricardo C.P."/>
            <person name="Goncalves S."/>
        </authorList>
    </citation>
    <scope>NUCLEOTIDE SEQUENCE [LARGE SCALE GENOMIC DNA]</scope>
    <source>
        <strain evidence="3">cv. HL8</strain>
    </source>
</reference>
<dbReference type="Proteomes" id="UP000237347">
    <property type="component" value="Unassembled WGS sequence"/>
</dbReference>
<dbReference type="Pfam" id="PF18149">
    <property type="entry name" value="Helicase_PWI"/>
    <property type="match status" value="1"/>
</dbReference>
<protein>
    <submittedName>
        <fullName evidence="2">Dexh-box atp-dependent rna helicase dexh12</fullName>
    </submittedName>
</protein>
<feature type="domain" description="Brr2 N-terminal helicase PWI" evidence="1">
    <location>
        <begin position="101"/>
        <end position="187"/>
    </location>
</feature>
<dbReference type="AlphaFoldDB" id="A0AAW0JV15"/>
<keyword evidence="2" id="KW-0378">Hydrolase</keyword>
<comment type="caution">
    <text evidence="2">The sequence shown here is derived from an EMBL/GenBank/DDBJ whole genome shotgun (WGS) entry which is preliminary data.</text>
</comment>
<evidence type="ECO:0000313" key="2">
    <source>
        <dbReference type="EMBL" id="KAK7830230.1"/>
    </source>
</evidence>
<accession>A0AAW0JV15</accession>